<gene>
    <name evidence="1" type="ORF">ENP09_07320</name>
</gene>
<dbReference type="EMBL" id="DSHZ01000352">
    <property type="protein sequence ID" value="HEO42654.1"/>
    <property type="molecule type" value="Genomic_DNA"/>
</dbReference>
<reference evidence="1" key="1">
    <citation type="journal article" date="2020" name="mSystems">
        <title>Genome- and Community-Level Interaction Insights into Carbon Utilization and Element Cycling Functions of Hydrothermarchaeota in Hydrothermal Sediment.</title>
        <authorList>
            <person name="Zhou Z."/>
            <person name="Liu Y."/>
            <person name="Xu W."/>
            <person name="Pan J."/>
            <person name="Luo Z.H."/>
            <person name="Li M."/>
        </authorList>
    </citation>
    <scope>NUCLEOTIDE SEQUENCE [LARGE SCALE GENOMIC DNA]</scope>
    <source>
        <strain evidence="1">SpSt-189</strain>
    </source>
</reference>
<name>A0A831XP66_9DEIN</name>
<evidence type="ECO:0000313" key="1">
    <source>
        <dbReference type="EMBL" id="HEO42654.1"/>
    </source>
</evidence>
<comment type="caution">
    <text evidence="1">The sequence shown here is derived from an EMBL/GenBank/DDBJ whole genome shotgun (WGS) entry which is preliminary data.</text>
</comment>
<accession>A0A831XP66</accession>
<sequence>MRKPMRKPMRQEQETIDAVSYVPLEPGTIGVAVCERLLERGRKPRVTFTTRIPFTNLNPTPLLRGWLGTTDNYYREALGVYVVVSYDPTALRLTLRPATEEEVRRWLNEVLPERWRWKIEDVVKQGTPGAKG</sequence>
<dbReference type="AlphaFoldDB" id="A0A831XP66"/>
<protein>
    <submittedName>
        <fullName evidence="1">Uncharacterized protein</fullName>
    </submittedName>
</protein>
<organism evidence="1">
    <name type="scientific">Thermus islandicus</name>
    <dbReference type="NCBI Taxonomy" id="540988"/>
    <lineage>
        <taxon>Bacteria</taxon>
        <taxon>Thermotogati</taxon>
        <taxon>Deinococcota</taxon>
        <taxon>Deinococci</taxon>
        <taxon>Thermales</taxon>
        <taxon>Thermaceae</taxon>
        <taxon>Thermus</taxon>
    </lineage>
</organism>
<proteinExistence type="predicted"/>